<comment type="caution">
    <text evidence="5">The sequence shown here is derived from an EMBL/GenBank/DDBJ whole genome shotgun (WGS) entry which is preliminary data.</text>
</comment>
<organism evidence="5 6">
    <name type="scientific">Clostridium magnum DSM 2767</name>
    <dbReference type="NCBI Taxonomy" id="1121326"/>
    <lineage>
        <taxon>Bacteria</taxon>
        <taxon>Bacillati</taxon>
        <taxon>Bacillota</taxon>
        <taxon>Clostridia</taxon>
        <taxon>Eubacteriales</taxon>
        <taxon>Clostridiaceae</taxon>
        <taxon>Clostridium</taxon>
    </lineage>
</organism>
<dbReference type="GO" id="GO:0004518">
    <property type="term" value="F:nuclease activity"/>
    <property type="evidence" value="ECO:0007669"/>
    <property type="project" value="UniProtKB-KW"/>
</dbReference>
<name>A0A161Y6K0_9CLOT</name>
<reference evidence="5 6" key="1">
    <citation type="submission" date="2016-04" db="EMBL/GenBank/DDBJ databases">
        <title>Genome sequence of Clostridium magnum DSM 2767.</title>
        <authorList>
            <person name="Poehlein A."/>
            <person name="Uhlig R."/>
            <person name="Fischer R."/>
            <person name="Bahl H."/>
            <person name="Daniel R."/>
        </authorList>
    </citation>
    <scope>NUCLEOTIDE SEQUENCE [LARGE SCALE GENOMIC DNA]</scope>
    <source>
        <strain evidence="5 6">DSM 2767</strain>
    </source>
</reference>
<protein>
    <submittedName>
        <fullName evidence="5">VRR-NUC domain protein</fullName>
    </submittedName>
</protein>
<dbReference type="EMBL" id="LWAE01000001">
    <property type="protein sequence ID" value="KZL93949.1"/>
    <property type="molecule type" value="Genomic_DNA"/>
</dbReference>
<evidence type="ECO:0000256" key="2">
    <source>
        <dbReference type="ARBA" id="ARBA00022722"/>
    </source>
</evidence>
<accession>A0A161Y6K0</accession>
<evidence type="ECO:0000313" key="5">
    <source>
        <dbReference type="EMBL" id="KZL93949.1"/>
    </source>
</evidence>
<dbReference type="InterPro" id="IPR011856">
    <property type="entry name" value="tRNA_endonuc-like_dom_sf"/>
</dbReference>
<keyword evidence="6" id="KW-1185">Reference proteome</keyword>
<dbReference type="SMART" id="SM00990">
    <property type="entry name" value="VRR_NUC"/>
    <property type="match status" value="1"/>
</dbReference>
<keyword evidence="3" id="KW-0378">Hydrolase</keyword>
<evidence type="ECO:0000256" key="1">
    <source>
        <dbReference type="ARBA" id="ARBA00001946"/>
    </source>
</evidence>
<dbReference type="AlphaFoldDB" id="A0A161Y6K0"/>
<keyword evidence="2" id="KW-0540">Nuclease</keyword>
<dbReference type="STRING" id="1121326.CLMAG_10020"/>
<evidence type="ECO:0000313" key="6">
    <source>
        <dbReference type="Proteomes" id="UP000076603"/>
    </source>
</evidence>
<dbReference type="GO" id="GO:0016788">
    <property type="term" value="F:hydrolase activity, acting on ester bonds"/>
    <property type="evidence" value="ECO:0007669"/>
    <property type="project" value="InterPro"/>
</dbReference>
<dbReference type="Gene3D" id="3.40.1350.10">
    <property type="match status" value="1"/>
</dbReference>
<evidence type="ECO:0000256" key="3">
    <source>
        <dbReference type="ARBA" id="ARBA00022801"/>
    </source>
</evidence>
<dbReference type="PATRIC" id="fig|1121326.3.peg.960"/>
<comment type="cofactor">
    <cofactor evidence="1">
        <name>Mg(2+)</name>
        <dbReference type="ChEBI" id="CHEBI:18420"/>
    </cofactor>
</comment>
<dbReference type="RefSeq" id="WP_066618675.1">
    <property type="nucleotide sequence ID" value="NZ_FQXL01000010.1"/>
</dbReference>
<dbReference type="InterPro" id="IPR014883">
    <property type="entry name" value="VRR_NUC"/>
</dbReference>
<proteinExistence type="predicted"/>
<feature type="domain" description="VRR-NUC" evidence="4">
    <location>
        <begin position="5"/>
        <end position="85"/>
    </location>
</feature>
<sequence>MAMVYSEKYLEQVLTKEVKKLGGLALKFVSPGVAGVPDRIVLLPNTRIVFVELKAPGKKMRPLQLKRKGQLEALGFKVYCIDSIKAINDFIREVME</sequence>
<gene>
    <name evidence="5" type="ORF">CLMAG_10020</name>
</gene>
<dbReference type="GO" id="GO:0003676">
    <property type="term" value="F:nucleic acid binding"/>
    <property type="evidence" value="ECO:0007669"/>
    <property type="project" value="InterPro"/>
</dbReference>
<dbReference type="Proteomes" id="UP000076603">
    <property type="component" value="Unassembled WGS sequence"/>
</dbReference>
<evidence type="ECO:0000259" key="4">
    <source>
        <dbReference type="SMART" id="SM00990"/>
    </source>
</evidence>